<protein>
    <submittedName>
        <fullName evidence="2">Alpha-beta hydrolase superfamily lysophospholipase</fullName>
    </submittedName>
</protein>
<evidence type="ECO:0000313" key="3">
    <source>
        <dbReference type="Proteomes" id="UP000252415"/>
    </source>
</evidence>
<keyword evidence="3" id="KW-1185">Reference proteome</keyword>
<organism evidence="2 3">
    <name type="scientific">Paenibacillus prosopidis</name>
    <dbReference type="NCBI Taxonomy" id="630520"/>
    <lineage>
        <taxon>Bacteria</taxon>
        <taxon>Bacillati</taxon>
        <taxon>Bacillota</taxon>
        <taxon>Bacilli</taxon>
        <taxon>Bacillales</taxon>
        <taxon>Paenibacillaceae</taxon>
        <taxon>Paenibacillus</taxon>
    </lineage>
</organism>
<dbReference type="EMBL" id="QPJD01000008">
    <property type="protein sequence ID" value="RCW47454.1"/>
    <property type="molecule type" value="Genomic_DNA"/>
</dbReference>
<dbReference type="InterPro" id="IPR000073">
    <property type="entry name" value="AB_hydrolase_1"/>
</dbReference>
<feature type="domain" description="Serine aminopeptidase S33" evidence="1">
    <location>
        <begin position="27"/>
        <end position="261"/>
    </location>
</feature>
<reference evidence="2 3" key="1">
    <citation type="submission" date="2018-07" db="EMBL/GenBank/DDBJ databases">
        <title>Genomic Encyclopedia of Type Strains, Phase III (KMG-III): the genomes of soil and plant-associated and newly described type strains.</title>
        <authorList>
            <person name="Whitman W."/>
        </authorList>
    </citation>
    <scope>NUCLEOTIDE SEQUENCE [LARGE SCALE GENOMIC DNA]</scope>
    <source>
        <strain evidence="2 3">CECT 7506</strain>
    </source>
</reference>
<evidence type="ECO:0000259" key="1">
    <source>
        <dbReference type="Pfam" id="PF12146"/>
    </source>
</evidence>
<gene>
    <name evidence="2" type="ORF">DFP97_10869</name>
</gene>
<dbReference type="Gene3D" id="3.40.50.1820">
    <property type="entry name" value="alpha/beta hydrolase"/>
    <property type="match status" value="1"/>
</dbReference>
<dbReference type="Pfam" id="PF12146">
    <property type="entry name" value="Hydrolase_4"/>
    <property type="match status" value="1"/>
</dbReference>
<dbReference type="Proteomes" id="UP000252415">
    <property type="component" value="Unassembled WGS sequence"/>
</dbReference>
<dbReference type="SUPFAM" id="SSF53474">
    <property type="entry name" value="alpha/beta-Hydrolases"/>
    <property type="match status" value="1"/>
</dbReference>
<comment type="caution">
    <text evidence="2">The sequence shown here is derived from an EMBL/GenBank/DDBJ whole genome shotgun (WGS) entry which is preliminary data.</text>
</comment>
<sequence>MRREEWKLTGDKGTDLFIREWKPDARDVRAAICLVHGMGEHGDRYQHVAAQFTEAGFALIALDQHGHGRSSGKRGHLLSLDAAASDAALIIEEAGKRKPGVPVFLYGHSMGGNVALNCALRLRPGIRGLILTSPWLRLAFSPHPLKEWIGRKIAAILPELQQSTGLNPAELFRPGYAKAAPIVEDPLCHTKITLHTYNEIAAGGEWALAHADSLHVPLLLMHGSSDRITSLEASRLLAERLGERCEWRVWEGGYHELHNDVEGEQAINEVIDWLERQL</sequence>
<dbReference type="GO" id="GO:0016787">
    <property type="term" value="F:hydrolase activity"/>
    <property type="evidence" value="ECO:0007669"/>
    <property type="project" value="UniProtKB-KW"/>
</dbReference>
<dbReference type="AlphaFoldDB" id="A0A368W5Q6"/>
<keyword evidence="2" id="KW-0378">Hydrolase</keyword>
<evidence type="ECO:0000313" key="2">
    <source>
        <dbReference type="EMBL" id="RCW47454.1"/>
    </source>
</evidence>
<dbReference type="InterPro" id="IPR051044">
    <property type="entry name" value="MAG_DAG_Lipase"/>
</dbReference>
<proteinExistence type="predicted"/>
<accession>A0A368W5Q6</accession>
<name>A0A368W5Q6_9BACL</name>
<dbReference type="PANTHER" id="PTHR11614">
    <property type="entry name" value="PHOSPHOLIPASE-RELATED"/>
    <property type="match status" value="1"/>
</dbReference>
<dbReference type="RefSeq" id="WP_181873518.1">
    <property type="nucleotide sequence ID" value="NZ_QPJD01000008.1"/>
</dbReference>
<dbReference type="InterPro" id="IPR029058">
    <property type="entry name" value="AB_hydrolase_fold"/>
</dbReference>
<dbReference type="InterPro" id="IPR022742">
    <property type="entry name" value="Hydrolase_4"/>
</dbReference>
<dbReference type="PRINTS" id="PR00111">
    <property type="entry name" value="ABHYDROLASE"/>
</dbReference>